<dbReference type="Pfam" id="PF05593">
    <property type="entry name" value="RHS_repeat"/>
    <property type="match status" value="5"/>
</dbReference>
<dbReference type="Pfam" id="PF13385">
    <property type="entry name" value="Laminin_G_3"/>
    <property type="match status" value="1"/>
</dbReference>
<dbReference type="InterPro" id="IPR006530">
    <property type="entry name" value="YD"/>
</dbReference>
<dbReference type="InterPro" id="IPR022385">
    <property type="entry name" value="Rhs_assc_core"/>
</dbReference>
<keyword evidence="1" id="KW-0677">Repeat</keyword>
<dbReference type="Gene3D" id="2.60.120.200">
    <property type="match status" value="1"/>
</dbReference>
<dbReference type="Proteomes" id="UP001595816">
    <property type="component" value="Unassembled WGS sequence"/>
</dbReference>
<dbReference type="Gene3D" id="2.180.10.10">
    <property type="entry name" value="RHS repeat-associated core"/>
    <property type="match status" value="5"/>
</dbReference>
<dbReference type="InterPro" id="IPR050708">
    <property type="entry name" value="T6SS_VgrG/RHS"/>
</dbReference>
<evidence type="ECO:0000256" key="1">
    <source>
        <dbReference type="ARBA" id="ARBA00022737"/>
    </source>
</evidence>
<dbReference type="NCBIfam" id="TIGR03696">
    <property type="entry name" value="Rhs_assc_core"/>
    <property type="match status" value="1"/>
</dbReference>
<feature type="domain" description="Hint" evidence="3">
    <location>
        <begin position="3002"/>
        <end position="3112"/>
    </location>
</feature>
<dbReference type="InterPro" id="IPR001791">
    <property type="entry name" value="Laminin_G"/>
</dbReference>
<dbReference type="PROSITE" id="PS50818">
    <property type="entry name" value="INTEIN_C_TER"/>
    <property type="match status" value="1"/>
</dbReference>
<dbReference type="CDD" id="cd00081">
    <property type="entry name" value="Hint"/>
    <property type="match status" value="1"/>
</dbReference>
<gene>
    <name evidence="4" type="ORF">ACFOZ4_40110</name>
</gene>
<dbReference type="PANTHER" id="PTHR32305">
    <property type="match status" value="1"/>
</dbReference>
<dbReference type="PANTHER" id="PTHR32305:SF15">
    <property type="entry name" value="PROTEIN RHSA-RELATED"/>
    <property type="match status" value="1"/>
</dbReference>
<dbReference type="Gene3D" id="2.170.16.10">
    <property type="entry name" value="Hedgehog/Intein (Hint) domain"/>
    <property type="match status" value="1"/>
</dbReference>
<dbReference type="SUPFAM" id="SSF49899">
    <property type="entry name" value="Concanavalin A-like lectins/glucanases"/>
    <property type="match status" value="1"/>
</dbReference>
<sequence length="3277" mass="346283">MHGGYPEMPGRPKTMWSRRLQLIALSLSGLMLFTTAASGVSGMQKWTRPDTPGTTAEGAGASPQQEWTGAKGSGSSTSRGGGAAQKTNRVIPASQRSRYPEHELSQDAVAPSNVASVETGPVTKAQGYLAGSSQELSDRRDAYQQVYVNPDGTQTTVFSTARVNYKSAAGTWEPIDARLSGDAVSGWRNTADEVRIGFAGRADARALASFTVAGGQSIAYGLSGAAAVAGRSDGSLVAYQNVLPGIDVELQSLPGELKETLVLRSAAAARSYDFPLRLDGLSASVRDGAVVLADASGTARAVIPPGYVVDATGASAPQSAVRYELLTVGGSPVLRMSVDKAWLLDRARVFPVRVDPTVKLPVASDGADSAMYVSGSSSASGSSELRVGTVNGVNTASYIKFAGLVDRLRYHTIFGAQLVVVNYDSDSCSARPVTVHPVTSAWSPGTGYSYPGPSVGGSLARKSFAHGYVAFGESTSRCPAAGEVFDLGGSGADLVQRWVNGDQANYGLSLRALTGASSGKRFAGPSTANPPRLYVTHSPYNASYQISNPVPNPPVLQNQDGRVNVTVTNRSAEAWSAGGYYLAYRAYNARTGAAVGQQRAADLTGSVARGAKVTLSATIKRLPPGRYFLDFTMVRAGGVVFTDHQVAPARMVLEVIDIPPVVQELYPPNGYSAQTLSPQLWARAVDIDAPPGVTLSYKFEVCQQTATGGTTGCFDSGFQAKTAWTVPSGKLTWSKTFVWKVTVKDGSNETPSPQSTLLTAVPQPEITSRIAASASAEQDREFDAQTGNVTTVAMDATVSTVGPELNLVRTYNSLDPRRDSLFGAGWWTRYDMRVVADDDGSGNVTVTYPDGQQVRFGKNPDGTFAAPAGRTASLTWNGTVWALTDKAKMVYQFSGGGRLVKITDAALRSIVLTYSTTDGKLARARVSNSQTNTAGRSIVFTWSGNHIATVATDPVGGTAPTWTYTYSGDQLTSVCAPGNACTRYAYTAGSHYRSGVLDAKPESYWRLGEAQGTAAASEVAVNLGKDAATYANVTLAQAGALTGTQETAAGFNGTSSAVTLPKGALKKSRDGAVELWFKPTATGGGGPLLGYQDKDLSATSTTGVPLLYVGTDGKLYGQFGGTTIAPLASTATVNDGRWHHAVLSIMGGTQTLWLDGAKAAERTGMTVEHSLLTFNQVGAAYATTPASWPGWGSASRRYFTGAIDEVAVYSHPLGLTAVAAHYSYGAGASQLSSITLPSGKVAAEFSYDTAADRVVKHTDRHGGTWQIGAPLVFGGNDDLRRSVQILDPSNRPYLFEYDGMTGQLLRSGSPMGLETREEDLSLPVDPPAEPPTEVCTAPDPSDPSFCTVIPGDAGGPVFVRHPLEGMAIRTFEYDADGNQTVVTNENGDAARMTYDARGNVVSTRTCRTSTVCFTSYSTYPATVTDLFDPRNDLPTETRDARSASATDATYRTTYAYTSFGELATQANPDGSTVSHTYSTGGEAAYGGGSVPAGLLLTTTDARGKITRYAYYQNGDLYRVTQPSGLQTSYTYDALGRTATETEISDAYPSGLVTTYTFDALSRPVTTTEPVTSDAVTGQTHQKKSITTYDADGNVIKVEVDDVAGADATRVSTWEYDDFNHPVRIVDAAGNETVKNYDRYGNETTVVDANGNRYDYAYTARNALSEVRLRDYKGDGGPTVGDYLTLHTYSYDYAGRLASDTDAMGRRLEYEYYGDDLLYRIVMKNLRNPDGTTRDYVVEEDTYDGAGNLSRQAAANGTQVTQRTFTKVGNIASLVTDPGGQALTATYTYDLMGNVTRTTSTGRPSNVPWVLATTTEQTDYVYDDTGNAIRQTVTAGSTTRVSTSTYDQRGLLTSTTDPLGRTTTYTNDELGRRIRAISPSVSVEQDGGAPTTVTPTILTGFNTFDEAVSYRDERSNITRNDYDQLGRVVSSVAPSYRAPGALTATESTVTARYDAAGNMLEKMDGLGHATRYTYDQLGRLTATDEPGATDTERAITRRTYTRTGELLSVTGPNGARTEATYDDLDRQVTSTIVERYPTARTLTTRYAFDDAGNVTSITSPSGNVTTNAYDGQGQLIQVTDPSGTKISYGYDNDGRQVRTSDGLGRTERVDYDPLGQVTAESDVAPDGTVLRTQTYTYDAVGNQLSSTSPGGVTTTYAYDALDRLIRQVEPVTDTTSITTGFGYDAAGNQTRYTDGRGNQTLMTYNSLGLLESQIEPATTAHPTAADRTWTLTYDASGQPVRLAAPGGITTSQTYDAAGRVITEAAAGAGTAQQSFGYDIAGRMTQATSAAGTDTFTYDDRGNLLTSAGRGGSASFGYNVDGQLTSRTDAAGASTYAYTKGRLSSTRDGITGTSQNYTYDAAGFLKSIDYGSSRVRSVTYDNLSRVATDTTRNGGGTAVASIAYSYDVDDHLTRKITTGTAGAGDNTYAYDKAGRLTSWTGPQGTVAYAWDASGNRTRAGSKTATYDQRNRLLSDTDYTYTYTARGTLASRTSSGLTESYTFDAFDRLTTAGSQTYTYDALDRVATRNGMTFLYAGMGDDVVSDGSGQYARGPSGEVVGIAKGGEEMLAIRDGHGDVVAGIDPDDTTMSRVADSKAYDPFGQVTAKEGDTGDLGFQGDWTDPATGQVDMGARWYEPGTGAFTSRDTVDYDTGDSILANRYTYGAGDPLANADPDGNWPSCGWCRSVVNTVKRTASHVWSGVKRVASSVWSGVRRAASYVWSGVRSVASWVGSAVKRAASAVSSAAKWVYHKAKSAVRWVGSKVSTAYHWVSRKVSYAYHRVSSTVRSVASSTAAWARQKAEQARRAVYEAKKRITEKARSVIEYAVKHNPVKVVAAVLKPVVNTIKKVVSAAAHIPAAVVAVVRDVVVDTVKAAKAVYQTAVTAAGAVVQTVSQAAEAVADFAQAAAPYVKTALSVAADAVGVTDLVNCVTKGDLEACAWTAATIAGYALGGAGGGAVRAARAASLVVRHGDDVVDAVKTGSKVFDEVKKVGDDVADLGSCAVGNSFDGATLVRMADGSTKRIDEVAVGDKVLATDPTTGRSGGFAVTHVIVGEGGKDLVEVTVDTSTGTGVAKSDAATATVTATRGHPFWDGEAKRWVEAGDLHPDEALQTSTGGVATTVGTREWTEHKRVYNLTVDTLHTFFVVLAGLNLLVHNDGAGACPVHQAASLPAALKAKKPGGKCTCFDGPPQVLKRQPVQMATNSTRKSAMDAAEHIADEFAQDAHEYSAYVQHGGNAIDDLVGGQVPIGHSGFEVALVAGMVGARVGIRKVGRLLSRAR</sequence>
<evidence type="ECO:0000259" key="3">
    <source>
        <dbReference type="SMART" id="SM00306"/>
    </source>
</evidence>
<dbReference type="InterPro" id="IPR045351">
    <property type="entry name" value="DUF6531"/>
</dbReference>
<feature type="compositionally biased region" description="Low complexity" evidence="2">
    <location>
        <begin position="69"/>
        <end position="78"/>
    </location>
</feature>
<dbReference type="InterPro" id="IPR013320">
    <property type="entry name" value="ConA-like_dom_sf"/>
</dbReference>
<keyword evidence="5" id="KW-1185">Reference proteome</keyword>
<name>A0ABV8M2S0_9ACTN</name>
<reference evidence="5" key="1">
    <citation type="journal article" date="2019" name="Int. J. Syst. Evol. Microbiol.">
        <title>The Global Catalogue of Microorganisms (GCM) 10K type strain sequencing project: providing services to taxonomists for standard genome sequencing and annotation.</title>
        <authorList>
            <consortium name="The Broad Institute Genomics Platform"/>
            <consortium name="The Broad Institute Genome Sequencing Center for Infectious Disease"/>
            <person name="Wu L."/>
            <person name="Ma J."/>
        </authorList>
    </citation>
    <scope>NUCLEOTIDE SEQUENCE [LARGE SCALE GENOMIC DNA]</scope>
    <source>
        <strain evidence="5">CGMCC 4.7289</strain>
    </source>
</reference>
<organism evidence="4 5">
    <name type="scientific">Hamadaea flava</name>
    <dbReference type="NCBI Taxonomy" id="1742688"/>
    <lineage>
        <taxon>Bacteria</taxon>
        <taxon>Bacillati</taxon>
        <taxon>Actinomycetota</taxon>
        <taxon>Actinomycetes</taxon>
        <taxon>Micromonosporales</taxon>
        <taxon>Micromonosporaceae</taxon>
        <taxon>Hamadaea</taxon>
    </lineage>
</organism>
<dbReference type="InterPro" id="IPR030934">
    <property type="entry name" value="Intein_C"/>
</dbReference>
<dbReference type="CDD" id="cd00110">
    <property type="entry name" value="LamG"/>
    <property type="match status" value="1"/>
</dbReference>
<evidence type="ECO:0000313" key="5">
    <source>
        <dbReference type="Proteomes" id="UP001595816"/>
    </source>
</evidence>
<comment type="caution">
    <text evidence="4">The sequence shown here is derived from an EMBL/GenBank/DDBJ whole genome shotgun (WGS) entry which is preliminary data.</text>
</comment>
<dbReference type="InterPro" id="IPR031325">
    <property type="entry name" value="RHS_repeat"/>
</dbReference>
<dbReference type="Pfam" id="PF25023">
    <property type="entry name" value="TEN_YD-shell"/>
    <property type="match status" value="2"/>
</dbReference>
<accession>A0ABV8M2S0</accession>
<dbReference type="EMBL" id="JBHSAY010000035">
    <property type="protein sequence ID" value="MFC4136848.1"/>
    <property type="molecule type" value="Genomic_DNA"/>
</dbReference>
<dbReference type="InterPro" id="IPR056823">
    <property type="entry name" value="TEN-like_YD-shell"/>
</dbReference>
<proteinExistence type="predicted"/>
<dbReference type="NCBIfam" id="TIGR01643">
    <property type="entry name" value="YD_repeat_2x"/>
    <property type="match status" value="10"/>
</dbReference>
<protein>
    <submittedName>
        <fullName evidence="4">LamG-like jellyroll fold domain-containing protein</fullName>
    </submittedName>
</protein>
<dbReference type="RefSeq" id="WP_253761992.1">
    <property type="nucleotide sequence ID" value="NZ_JAMZDZ010000001.1"/>
</dbReference>
<dbReference type="Pfam" id="PF20148">
    <property type="entry name" value="DUF6531"/>
    <property type="match status" value="1"/>
</dbReference>
<dbReference type="SUPFAM" id="SSF51294">
    <property type="entry name" value="Hedgehog/intein (Hint) domain"/>
    <property type="match status" value="1"/>
</dbReference>
<evidence type="ECO:0000313" key="4">
    <source>
        <dbReference type="EMBL" id="MFC4136848.1"/>
    </source>
</evidence>
<dbReference type="Gene3D" id="1.20.120.20">
    <property type="entry name" value="Apolipoprotein"/>
    <property type="match status" value="1"/>
</dbReference>
<dbReference type="Pfam" id="PF07591">
    <property type="entry name" value="PT-HINT"/>
    <property type="match status" value="1"/>
</dbReference>
<dbReference type="SMART" id="SM00306">
    <property type="entry name" value="HintN"/>
    <property type="match status" value="1"/>
</dbReference>
<feature type="region of interest" description="Disordered" evidence="2">
    <location>
        <begin position="41"/>
        <end position="114"/>
    </location>
</feature>
<dbReference type="InterPro" id="IPR036844">
    <property type="entry name" value="Hint_dom_sf"/>
</dbReference>
<evidence type="ECO:0000256" key="2">
    <source>
        <dbReference type="SAM" id="MobiDB-lite"/>
    </source>
</evidence>
<dbReference type="InterPro" id="IPR003587">
    <property type="entry name" value="Hint_dom_N"/>
</dbReference>